<comment type="caution">
    <text evidence="3">The sequence shown here is derived from an EMBL/GenBank/DDBJ whole genome shotgun (WGS) entry which is preliminary data.</text>
</comment>
<dbReference type="PANTHER" id="PTHR33744:SF15">
    <property type="entry name" value="CARBOHYDRATE DIACID REGULATOR"/>
    <property type="match status" value="1"/>
</dbReference>
<sequence>MIKKQWAEKFVKQAAGVLKSNIYITNRSGQVISASNQQSLGEIYPTAVLSIQRNLPIEVEEDNLKFWNMTFPAVITPIKYKNESYGAIIVSGHPNDIRTHTRLIKINAEYVIAQDIERENDFNQVLSRTQMLSHILFSDHPDIQKYNRNHFKAQLDLDDSFVVATVYINTSSKSKLKKVRDTLENWRLPHDDIIKVSPQEYLLIFKSNQHRGETEREIKTFIEKSSDEYIQEHSLITIGTFESGIRGLVQSHSNCKHLKLLLDEMNINIGVFCYLDYELEVICHTIQDTPFLNQYSLISNYERIIHFGEDNYLGETLEAYFNNHGKLLKTANDLFIHRNTLNYRLKKIHEITKWDPHTVDGIVLLRLAQILYQHQH</sequence>
<dbReference type="InterPro" id="IPR051448">
    <property type="entry name" value="CdaR-like_regulators"/>
</dbReference>
<dbReference type="Pfam" id="PF05651">
    <property type="entry name" value="Diacid_rec"/>
    <property type="match status" value="1"/>
</dbReference>
<dbReference type="InterPro" id="IPR042070">
    <property type="entry name" value="PucR_C-HTH_sf"/>
</dbReference>
<dbReference type="Gene3D" id="1.10.10.2840">
    <property type="entry name" value="PucR C-terminal helix-turn-helix domain"/>
    <property type="match status" value="1"/>
</dbReference>
<dbReference type="AlphaFoldDB" id="A0A3E0IPV9"/>
<accession>A0A3E0IPV9</accession>
<feature type="domain" description="PucR C-terminal helix-turn-helix" evidence="2">
    <location>
        <begin position="314"/>
        <end position="368"/>
    </location>
</feature>
<evidence type="ECO:0000313" key="3">
    <source>
        <dbReference type="EMBL" id="REH95715.1"/>
    </source>
</evidence>
<dbReference type="Proteomes" id="UP000256562">
    <property type="component" value="Unassembled WGS sequence"/>
</dbReference>
<dbReference type="EMBL" id="QKXQ01000288">
    <property type="protein sequence ID" value="REH95715.1"/>
    <property type="molecule type" value="Genomic_DNA"/>
</dbReference>
<evidence type="ECO:0000259" key="1">
    <source>
        <dbReference type="Pfam" id="PF05651"/>
    </source>
</evidence>
<dbReference type="PANTHER" id="PTHR33744">
    <property type="entry name" value="CARBOHYDRATE DIACID REGULATOR"/>
    <property type="match status" value="1"/>
</dbReference>
<name>A0A3E0IPV9_9STAP</name>
<evidence type="ECO:0000259" key="2">
    <source>
        <dbReference type="Pfam" id="PF13556"/>
    </source>
</evidence>
<reference evidence="3 4" key="1">
    <citation type="journal article" date="2018" name="Vet. Microbiol.">
        <title>Characterisation of Staphylococcus felis isolated from cats using whole genome sequencing.</title>
        <authorList>
            <person name="Worthing K."/>
            <person name="Pang S."/>
            <person name="Trott D.J."/>
            <person name="Abraham S."/>
            <person name="Coombs G.W."/>
            <person name="Jordan D."/>
            <person name="McIntyre L."/>
            <person name="Davies M.R."/>
            <person name="Norris J."/>
        </authorList>
    </citation>
    <scope>NUCLEOTIDE SEQUENCE [LARGE SCALE GENOMIC DNA]</scope>
    <source>
        <strain evidence="3 4">F9</strain>
    </source>
</reference>
<feature type="domain" description="Putative sugar diacid recognition" evidence="1">
    <location>
        <begin position="3"/>
        <end position="133"/>
    </location>
</feature>
<dbReference type="Pfam" id="PF13556">
    <property type="entry name" value="HTH_30"/>
    <property type="match status" value="1"/>
</dbReference>
<organism evidence="3 4">
    <name type="scientific">Staphylococcus felis</name>
    <dbReference type="NCBI Taxonomy" id="46127"/>
    <lineage>
        <taxon>Bacteria</taxon>
        <taxon>Bacillati</taxon>
        <taxon>Bacillota</taxon>
        <taxon>Bacilli</taxon>
        <taxon>Bacillales</taxon>
        <taxon>Staphylococcaceae</taxon>
        <taxon>Staphylococcus</taxon>
    </lineage>
</organism>
<dbReference type="OrthoDB" id="9792148at2"/>
<evidence type="ECO:0000313" key="4">
    <source>
        <dbReference type="Proteomes" id="UP000256562"/>
    </source>
</evidence>
<dbReference type="RefSeq" id="WP_115934168.1">
    <property type="nucleotide sequence ID" value="NZ_JBBEFJ010000050.1"/>
</dbReference>
<dbReference type="InterPro" id="IPR025736">
    <property type="entry name" value="PucR_C-HTH_dom"/>
</dbReference>
<proteinExistence type="predicted"/>
<gene>
    <name evidence="3" type="ORF">DOS83_06125</name>
</gene>
<dbReference type="InterPro" id="IPR008599">
    <property type="entry name" value="Diacid_rec"/>
</dbReference>
<protein>
    <submittedName>
        <fullName evidence="3">Sugar diacid utilization regulator</fullName>
    </submittedName>
</protein>